<gene>
    <name evidence="4" type="ORF">SAMN04488047_101159</name>
</gene>
<evidence type="ECO:0000259" key="3">
    <source>
        <dbReference type="Pfam" id="PF01471"/>
    </source>
</evidence>
<evidence type="ECO:0000313" key="4">
    <source>
        <dbReference type="EMBL" id="SFO85345.1"/>
    </source>
</evidence>
<dbReference type="Proteomes" id="UP000199356">
    <property type="component" value="Unassembled WGS sequence"/>
</dbReference>
<feature type="domain" description="Peptidoglycan binding-like" evidence="3">
    <location>
        <begin position="167"/>
        <end position="219"/>
    </location>
</feature>
<dbReference type="SUPFAM" id="SSF50494">
    <property type="entry name" value="Trypsin-like serine proteases"/>
    <property type="match status" value="1"/>
</dbReference>
<dbReference type="InterPro" id="IPR002477">
    <property type="entry name" value="Peptidoglycan-bd-like"/>
</dbReference>
<dbReference type="RefSeq" id="WP_093416413.1">
    <property type="nucleotide sequence ID" value="NZ_FOXA01000001.1"/>
</dbReference>
<evidence type="ECO:0000313" key="5">
    <source>
        <dbReference type="Proteomes" id="UP000199356"/>
    </source>
</evidence>
<dbReference type="EMBL" id="FOXA01000001">
    <property type="protein sequence ID" value="SFO85345.1"/>
    <property type="molecule type" value="Genomic_DNA"/>
</dbReference>
<proteinExistence type="predicted"/>
<feature type="region of interest" description="Disordered" evidence="1">
    <location>
        <begin position="93"/>
        <end position="149"/>
    </location>
</feature>
<dbReference type="OrthoDB" id="6810892at2"/>
<dbReference type="PANTHER" id="PTHR43019">
    <property type="entry name" value="SERINE ENDOPROTEASE DEGS"/>
    <property type="match status" value="1"/>
</dbReference>
<reference evidence="4 5" key="1">
    <citation type="submission" date="2016-10" db="EMBL/GenBank/DDBJ databases">
        <authorList>
            <person name="de Groot N.N."/>
        </authorList>
    </citation>
    <scope>NUCLEOTIDE SEQUENCE [LARGE SCALE GENOMIC DNA]</scope>
    <source>
        <strain evidence="4 5">DSM 19547</strain>
    </source>
</reference>
<evidence type="ECO:0000256" key="2">
    <source>
        <dbReference type="SAM" id="SignalP"/>
    </source>
</evidence>
<dbReference type="STRING" id="441119.SAMN04488047_101159"/>
<name>A0A1I5KJY3_9RHOB</name>
<dbReference type="InterPro" id="IPR036366">
    <property type="entry name" value="PGBDSf"/>
</dbReference>
<dbReference type="SUPFAM" id="SSF47090">
    <property type="entry name" value="PGBD-like"/>
    <property type="match status" value="1"/>
</dbReference>
<keyword evidence="5" id="KW-1185">Reference proteome</keyword>
<dbReference type="PANTHER" id="PTHR43019:SF23">
    <property type="entry name" value="PROTEASE DO-LIKE 5, CHLOROPLASTIC"/>
    <property type="match status" value="1"/>
</dbReference>
<protein>
    <submittedName>
        <fullName evidence="4">Putative peptidoglycan binding domain-containing protein</fullName>
    </submittedName>
</protein>
<dbReference type="Pfam" id="PF13365">
    <property type="entry name" value="Trypsin_2"/>
    <property type="match status" value="1"/>
</dbReference>
<organism evidence="4 5">
    <name type="scientific">Tranquillimonas alkanivorans</name>
    <dbReference type="NCBI Taxonomy" id="441119"/>
    <lineage>
        <taxon>Bacteria</taxon>
        <taxon>Pseudomonadati</taxon>
        <taxon>Pseudomonadota</taxon>
        <taxon>Alphaproteobacteria</taxon>
        <taxon>Rhodobacterales</taxon>
        <taxon>Roseobacteraceae</taxon>
        <taxon>Tranquillimonas</taxon>
    </lineage>
</organism>
<dbReference type="Pfam" id="PF01471">
    <property type="entry name" value="PG_binding_1"/>
    <property type="match status" value="1"/>
</dbReference>
<dbReference type="InterPro" id="IPR036365">
    <property type="entry name" value="PGBD-like_sf"/>
</dbReference>
<accession>A0A1I5KJY3</accession>
<keyword evidence="2" id="KW-0732">Signal</keyword>
<sequence length="592" mass="65130">MNVFRRILLAILFAGLCTSAQAQQEVWLQIEAQPTLSEAQDRASTYARRLENVAGFQLGSTSWYAIVLGPYGPQQAEDVRARLRRQGLIPSDSFTTDGQGFRDQFWPIGGSRVSRDTGGSQTQQLQSQQSQPQQSRPQEAAQRQEDTAPDFETVAEARQSERALTNDEQRELQEAMRWSGVYDGPIDALFGQGTRSAMAEWQRRRGYEATGVLTTRQREELLSDYYAVFDGLGMELVRDEEAGIAIAMPTALVSFDRYVPPFAHYEPQDGEEPVKVLLISQRGDRDTLRGLFDIMQTLEIVPPEGPRQQSGDSFSLTGRGQDIVSHTEASLQNGQIKGFTLIWPADDEDRRARVLDRMRESFRRMPGVLPDEMGEPGADQRIDLVSGLQIRRPDLSRSGFYVDGDGAVLTTSDVLRQCRRITLNDDIEAEIAATDDTSGLALLRPRQTLAPLAYARLHTDIPRLQSRVAVSGYSYEGVLGAPTLTYGTVADLRGLSGEDSVNRLDIAPQPGDAGGPVLSESGSVMGMLLPRASEDGKVLPDRVSFAADVETIAGFLSDQGLPARASDRGEGLNPDQLTRLAADMTVLVSCWN</sequence>
<dbReference type="Gene3D" id="1.10.101.10">
    <property type="entry name" value="PGBD-like superfamily/PGBD"/>
    <property type="match status" value="1"/>
</dbReference>
<feature type="compositionally biased region" description="Low complexity" evidence="1">
    <location>
        <begin position="117"/>
        <end position="141"/>
    </location>
</feature>
<feature type="chain" id="PRO_5011670844" evidence="2">
    <location>
        <begin position="23"/>
        <end position="592"/>
    </location>
</feature>
<dbReference type="AlphaFoldDB" id="A0A1I5KJY3"/>
<dbReference type="Gene3D" id="2.40.10.120">
    <property type="match status" value="1"/>
</dbReference>
<evidence type="ECO:0000256" key="1">
    <source>
        <dbReference type="SAM" id="MobiDB-lite"/>
    </source>
</evidence>
<feature type="signal peptide" evidence="2">
    <location>
        <begin position="1"/>
        <end position="22"/>
    </location>
</feature>
<dbReference type="InterPro" id="IPR009003">
    <property type="entry name" value="Peptidase_S1_PA"/>
</dbReference>